<gene>
    <name evidence="11" type="ORF">I316_04136</name>
</gene>
<dbReference type="SUPFAM" id="SSF46934">
    <property type="entry name" value="UBA-like"/>
    <property type="match status" value="1"/>
</dbReference>
<dbReference type="GO" id="GO:0005634">
    <property type="term" value="C:nucleus"/>
    <property type="evidence" value="ECO:0007669"/>
    <property type="project" value="TreeGrafter"/>
</dbReference>
<dbReference type="SMART" id="SM00119">
    <property type="entry name" value="HECTc"/>
    <property type="match status" value="1"/>
</dbReference>
<dbReference type="PROSITE" id="PS50237">
    <property type="entry name" value="HECT"/>
    <property type="match status" value="1"/>
</dbReference>
<evidence type="ECO:0000259" key="10">
    <source>
        <dbReference type="PROSITE" id="PS50237"/>
    </source>
</evidence>
<dbReference type="InterPro" id="IPR000569">
    <property type="entry name" value="HECT_dom"/>
</dbReference>
<dbReference type="InterPro" id="IPR050409">
    <property type="entry name" value="E3_ubiq-protein_ligase"/>
</dbReference>
<dbReference type="STRING" id="1296120.A0A1B9GT33"/>
<evidence type="ECO:0000256" key="3">
    <source>
        <dbReference type="ARBA" id="ARBA00012485"/>
    </source>
</evidence>
<dbReference type="FunFam" id="3.90.1750.10:FF:000003">
    <property type="entry name" value="E3 ubiquitin-protein ligase UPL1"/>
    <property type="match status" value="1"/>
</dbReference>
<name>A0A1B9GT33_9TREE</name>
<dbReference type="GO" id="GO:0006511">
    <property type="term" value="P:ubiquitin-dependent protein catabolic process"/>
    <property type="evidence" value="ECO:0007669"/>
    <property type="project" value="TreeGrafter"/>
</dbReference>
<feature type="domain" description="HECT" evidence="10">
    <location>
        <begin position="2912"/>
        <end position="3247"/>
    </location>
</feature>
<accession>A0A1B9GT33</accession>
<dbReference type="OrthoDB" id="8068875at2759"/>
<evidence type="ECO:0000256" key="8">
    <source>
        <dbReference type="SAM" id="MobiDB-lite"/>
    </source>
</evidence>
<feature type="compositionally biased region" description="Low complexity" evidence="8">
    <location>
        <begin position="1098"/>
        <end position="1112"/>
    </location>
</feature>
<dbReference type="InterPro" id="IPR025527">
    <property type="entry name" value="HUWE1/Rev1_UBM"/>
</dbReference>
<dbReference type="GO" id="GO:0061630">
    <property type="term" value="F:ubiquitin protein ligase activity"/>
    <property type="evidence" value="ECO:0007669"/>
    <property type="project" value="UniProtKB-EC"/>
</dbReference>
<dbReference type="PANTHER" id="PTHR11254:SF67">
    <property type="entry name" value="E3 UBIQUITIN-PROTEIN LIGASE HUWE1"/>
    <property type="match status" value="1"/>
</dbReference>
<dbReference type="InterPro" id="IPR016024">
    <property type="entry name" value="ARM-type_fold"/>
</dbReference>
<dbReference type="Pfam" id="PF14377">
    <property type="entry name" value="UBM"/>
    <property type="match status" value="2"/>
</dbReference>
<dbReference type="InterPro" id="IPR010309">
    <property type="entry name" value="E3_Ub_ligase_DUF908"/>
</dbReference>
<reference evidence="12" key="2">
    <citation type="submission" date="2013-12" db="EMBL/GenBank/DDBJ databases">
        <title>Evolution of pathogenesis and genome organization in the Tremellales.</title>
        <authorList>
            <person name="Cuomo C."/>
            <person name="Litvintseva A."/>
            <person name="Heitman J."/>
            <person name="Chen Y."/>
            <person name="Sun S."/>
            <person name="Springer D."/>
            <person name="Dromer F."/>
            <person name="Young S."/>
            <person name="Zeng Q."/>
            <person name="Chapman S."/>
            <person name="Gujja S."/>
            <person name="Saif S."/>
            <person name="Birren B."/>
        </authorList>
    </citation>
    <scope>NUCLEOTIDE SEQUENCE [LARGE SCALE GENOMIC DNA]</scope>
    <source>
        <strain evidence="12">BCC8398</strain>
    </source>
</reference>
<dbReference type="FunFam" id="3.30.2160.10:FF:000001">
    <property type="entry name" value="E3 ubiquitin-protein ligase NEDD4-like"/>
    <property type="match status" value="1"/>
</dbReference>
<feature type="compositionally biased region" description="Low complexity" evidence="8">
    <location>
        <begin position="1225"/>
        <end position="1234"/>
    </location>
</feature>
<comment type="catalytic activity">
    <reaction evidence="1">
        <text>S-ubiquitinyl-[E2 ubiquitin-conjugating enzyme]-L-cysteine + [acceptor protein]-L-lysine = [E2 ubiquitin-conjugating enzyme]-L-cysteine + N(6)-ubiquitinyl-[acceptor protein]-L-lysine.</text>
        <dbReference type="EC" id="2.3.2.26"/>
    </reaction>
</comment>
<dbReference type="InterPro" id="IPR015940">
    <property type="entry name" value="UBA"/>
</dbReference>
<dbReference type="Pfam" id="PF06025">
    <property type="entry name" value="DUF913"/>
    <property type="match status" value="1"/>
</dbReference>
<keyword evidence="12" id="KW-1185">Reference proteome</keyword>
<proteinExistence type="inferred from homology"/>
<evidence type="ECO:0000256" key="1">
    <source>
        <dbReference type="ARBA" id="ARBA00000885"/>
    </source>
</evidence>
<dbReference type="Gene3D" id="3.30.2160.10">
    <property type="entry name" value="Hect, E3 ligase catalytic domain"/>
    <property type="match status" value="1"/>
</dbReference>
<dbReference type="SUPFAM" id="SSF56204">
    <property type="entry name" value="Hect, E3 ligase catalytic domain"/>
    <property type="match status" value="1"/>
</dbReference>
<dbReference type="EMBL" id="KI669501">
    <property type="protein sequence ID" value="OCF34186.1"/>
    <property type="molecule type" value="Genomic_DNA"/>
</dbReference>
<feature type="compositionally biased region" description="Acidic residues" evidence="8">
    <location>
        <begin position="1814"/>
        <end position="1838"/>
    </location>
</feature>
<dbReference type="InterPro" id="IPR010314">
    <property type="entry name" value="E3_Ub_ligase_DUF913"/>
</dbReference>
<feature type="region of interest" description="Disordered" evidence="8">
    <location>
        <begin position="196"/>
        <end position="217"/>
    </location>
</feature>
<dbReference type="Gene3D" id="3.90.1750.10">
    <property type="entry name" value="Hect, E3 ligase catalytic domains"/>
    <property type="match status" value="1"/>
</dbReference>
<evidence type="ECO:0000313" key="11">
    <source>
        <dbReference type="EMBL" id="OCF34186.1"/>
    </source>
</evidence>
<sequence>MKVRKSHKKQNPSGSDLVALANRIVTCPETELPSVLKAFDCWVYPRSDLHVWINVLDRFDDILADITKSYGLSKLQTNDFTPKTKELLLEILRVQRLLLENCTNRKLFASYDRLCDLLLTSDLDVLHATIFVLLRPAQQYANQTPMDSAQRHAALHRLLTLSRGWEKLTSSGTDLTTLATTQVELPADLAEVSVQYYPSSEPSSSTSVPALETPRRPTMKARGASTLDFGNVGTWSNSADQLTTQAEAAQVPLDDQYVALNKIRLARAVNDLNLRRQLLTIRLLALATYVYISNEDAAQSGLFLYEPELVPQIADLIRAAPSDEIITGALLALDACAHHRAKTTEVMTAVSANVNHGILISFLRQMVDKMIQGVSVPYEMFDASIAFIAYISTSPIHNNMLMGAGILRLLLDMLGVNNDRREQCIPRASGLLDSIIFSANQGMSNFSGIDGVNSLVSKVKAEIERRIAATDPLPTETLSEETILVSANNPLRGVLRPLQRLMQAAGGTEGLRNLVDSDLPKCLRRIFETPAKFGPRVFALAINTMATFVHNEPTSLSILQELRLPQALFTELEKGLPPSYEVIGTISNAIGAVCLNQAGLDFITSHPGIITSLVNVVSYPTHETAFGDRENPKYIGASLDELSRHHPLLRPIIMKAVIDMLQRVIKDAETFEPKMEERREYILEELRPLEGKPSGETPPVPNNTHLATLARTFKMLSGLTRNAATTQDFVKEGGLIQILKLADLPCLPIRFGPTDAASALAHLLKHVGEHSHTQLIETIVASTQEAMGQCRNLCTDDSLWAAMDSGTADEATRSRFKTLRGFAIRLTFLTEALFALSLQHSRIATSLITVLNVGTFIQDLGEVHRMAFRQHVLLRRKTDEEGSPADDFTKASGAKYLATRLHTVLGKCFRTMIKLLHVRRNPDAQHIQHAREFAKVISSVIITDLGVADSADCTNVALSVATMMLYDGRGTDGHINTTLFLSFIKEGGLETLLSVCRRILASMDKSVAATAGVKLVLLLLGSLASPRSLVESPETHALEQRPQNPLKAIDLFVKIRLAIIPLAYEIWQADWLLECPLPIIKLAVKCFAVLMQGKTEEPPSQSGPAPAASGLPVAPPVRPPPVTADPARVEQLVDMGFPRPAAERALIRARNNVAAATDLILSMPHVFQEPQAEPHPAPEDPQPPPQPAEEGEQADAQPNTEHGGEQPVAGEGSADDQPAQGSSEAQPDVEAAQPDPAPEPEVPTTDPKADREALLKLREEYRQNMSVRALALLDHAEDLVFEILPCFPSGTEGTAVLLDHLLAATTPYDASKSEMISARLRLVSVHLRSTEELLEPNQIQKAASIFSELPLTEARPKWLTALFLFAETIFVSSFTVTKVKIGDDPIEVSTPCPHLTQATTSLASACYRLIALEDVTRDELIAALRLLVILTRSHTPSTQELVGLLKPFRTKSDKLTGSHGLLLLVFRHAFEDRAVLTESMRREVRQWFTRSKVVDINHFVRQLRQAALRDPTCFVQVVEEECALVDPTPPQSVYHIRNKEQTKDKEATTTSPSDPFQVHPGEGRHPLVDHLVLELGQAVRASLEKDEDEDAHTYAGLLMSVLCELLGSYTITKKAFLASVREQGLGFKIKGSSSLITDLVCCVSLSPDVTGIPSFEKGSKPARRLAVSSWSSSLILALCADTTPNTAKDVSEDMIIIRKTVIDAISRCVRDSTSMPDLPTRYGRLWALGEVIYRLLTSRPVGPRQPSDATLHVAKLMLEKNYVSVLTNAIGEIDLNYPDVKNVLVTLLRALDHLSKLSVKYGKAKSETKTSAPNDDESSSDSDTEPDSDIDMIEDDSAPDLYRNSALGMIGGELGDEDDEDEEDDEDDEMDMGDDMTDEEDGTDIQTSEDESMGSELDPENWEDELEEGSEGDDQEVILGSNEEEDEWEDADGPDENESLLMDENEEEEMLDDEEMDMGDDEEGFFDDDIHPEIDLDDEEEYDEVEMLDSFPSAQTGYRQSPDVTGPWGWQQPSRDQPRRNRSILAGEFLFGAPPTRVAGNVAQHPLISDPTAAAAAQPFRGLPRTNLNELLTAIEGMGGSAAVQALEDLISSRQHAGPDAIRISFSQDMNGRIGLSVDGRTFSLSHPHANASSAAPGGAVDLLSEYAPVPTMQRWQEEMNLATTSRNELTSRLVLHIVNRLMPEARRRADEEEAKNKKAEEEAAKAAAEEQNKQLESASEIALPESGQPPPLADVDDDDADIAMEDEEGTEDEEDAFMPTDASLARTIITIHGRDVDITDTGIDLEFLQALPDDMRADVVEQHMREQARHQRPANPSVPESASQINPEFLDALPPEIRAEVIMHEALESARRQDPAPPAAVPAPAPPALPANVQGAGFLASLSTELRGVMMMDQLLRNVEPPVIMPAPSAKPTPAGPHREAMQLLEKPGIASLVRLLFFPETLKKGHLFRVLVNLCENTTTRTDLLNLLLSVVQDGSGDLPAVDRSFQQMSLKGVTSTPKATPKASSKPMDSPAAAAVVPTGLFSHLQTEHVPTFIAQRCFEALAYIVNSNAAAVTYFLTEHEQPVGLRKQSKKGKGKPVPQTKYPIVVLLGLLDRPLLAKTPGMMETVTALLGTITKPLTEKDKAPQPVIPPPVLRLIVNCLTSGECTSRTFRQTLVVMQNLACLPEAKEVILQELRTRCRDLGGVVHEQLTQLASSLDDDSAEIGSLTLVNFAPPTSSQAQLLRLLKTIDYLHLNNVDSDPPTGSSLTDEEKSVSAVFESFDFEPLWAQLGQCLSRVEARGSTEQIATVLLPLVEALMVVCKYRSRFREVRSPSVPSNETDASDLFVSFTTTHRKVLNAIVRNNPSLLSGSFSLLIRNPRVLEFDNKRNWFFQKLRRKRDDTLPSGTVPLNIRRQYVFEDSFHALQRRTGDEIKYGKLSVKFYNEDGVDAGGVTREWYSVLAQQIFDPNFALFEPCAADQQTFQPNKASSINTDHLAYFKFVGRVIGKAVYDGRLLDAYFNRAFYKQILGRTVDMRDLESIDPEYHKSLQWMLDNDITGVIDQEFTIEDDQFGEKKVVELKPGGASIPVTEENKEEYVRLVVSYRLDNSIKDQIKAFLEGFYDIIPRQLIQIFEPDQLELLISGITTVDVDELKNATQLSGWKSTDPEIQWFWRALRSFSQEERSRFLMFVTSSSRVPLGGFAQLQGSSGIQPFQIQKLYAKEGGLPQASTCFNLLLLPTYASYEQLRERLQFAIVETGGFGKA</sequence>
<feature type="compositionally biased region" description="Basic and acidic residues" evidence="8">
    <location>
        <begin position="1537"/>
        <end position="1547"/>
    </location>
</feature>
<dbReference type="GO" id="GO:0000209">
    <property type="term" value="P:protein polyubiquitination"/>
    <property type="evidence" value="ECO:0007669"/>
    <property type="project" value="TreeGrafter"/>
</dbReference>
<dbReference type="EC" id="2.3.2.26" evidence="3"/>
<keyword evidence="4" id="KW-0808">Transferase</keyword>
<evidence type="ECO:0000256" key="6">
    <source>
        <dbReference type="ARBA" id="ARBA00034494"/>
    </source>
</evidence>
<evidence type="ECO:0000256" key="7">
    <source>
        <dbReference type="PROSITE-ProRule" id="PRU00104"/>
    </source>
</evidence>
<evidence type="ECO:0000256" key="5">
    <source>
        <dbReference type="ARBA" id="ARBA00022786"/>
    </source>
</evidence>
<dbReference type="SUPFAM" id="SSF48371">
    <property type="entry name" value="ARM repeat"/>
    <property type="match status" value="1"/>
</dbReference>
<evidence type="ECO:0000259" key="9">
    <source>
        <dbReference type="PROSITE" id="PS50030"/>
    </source>
</evidence>
<dbReference type="PROSITE" id="PS50030">
    <property type="entry name" value="UBA"/>
    <property type="match status" value="1"/>
</dbReference>
<feature type="compositionally biased region" description="Polar residues" evidence="8">
    <location>
        <begin position="1994"/>
        <end position="2003"/>
    </location>
</feature>
<dbReference type="SMART" id="SM00165">
    <property type="entry name" value="UBA"/>
    <property type="match status" value="1"/>
</dbReference>
<dbReference type="CDD" id="cd00078">
    <property type="entry name" value="HECTc"/>
    <property type="match status" value="1"/>
</dbReference>
<feature type="compositionally biased region" description="Pro residues" evidence="8">
    <location>
        <begin position="1173"/>
        <end position="1187"/>
    </location>
</feature>
<dbReference type="InterPro" id="IPR035983">
    <property type="entry name" value="Hect_E3_ubiquitin_ligase"/>
</dbReference>
<dbReference type="Gene3D" id="1.10.8.10">
    <property type="entry name" value="DNA helicase RuvA subunit, C-terminal domain"/>
    <property type="match status" value="1"/>
</dbReference>
<organism evidence="11 12">
    <name type="scientific">Kwoniella heveanensis BCC8398</name>
    <dbReference type="NCBI Taxonomy" id="1296120"/>
    <lineage>
        <taxon>Eukaryota</taxon>
        <taxon>Fungi</taxon>
        <taxon>Dikarya</taxon>
        <taxon>Basidiomycota</taxon>
        <taxon>Agaricomycotina</taxon>
        <taxon>Tremellomycetes</taxon>
        <taxon>Tremellales</taxon>
        <taxon>Cryptococcaceae</taxon>
        <taxon>Kwoniella</taxon>
    </lineage>
</organism>
<feature type="compositionally biased region" description="Acidic residues" evidence="8">
    <location>
        <begin position="1854"/>
        <end position="1960"/>
    </location>
</feature>
<feature type="domain" description="UBA" evidence="9">
    <location>
        <begin position="1123"/>
        <end position="1163"/>
    </location>
</feature>
<feature type="region of interest" description="Disordered" evidence="8">
    <location>
        <begin position="1169"/>
        <end position="1249"/>
    </location>
</feature>
<protein>
    <recommendedName>
        <fullName evidence="3">HECT-type E3 ubiquitin transferase</fullName>
        <ecNumber evidence="3">2.3.2.26</ecNumber>
    </recommendedName>
</protein>
<dbReference type="Pfam" id="PF06012">
    <property type="entry name" value="DUF908"/>
    <property type="match status" value="1"/>
</dbReference>
<dbReference type="Gene3D" id="3.30.2410.10">
    <property type="entry name" value="Hect, E3 ligase catalytic domain"/>
    <property type="match status" value="1"/>
</dbReference>
<dbReference type="GO" id="GO:0005737">
    <property type="term" value="C:cytoplasm"/>
    <property type="evidence" value="ECO:0007669"/>
    <property type="project" value="TreeGrafter"/>
</dbReference>
<dbReference type="PANTHER" id="PTHR11254">
    <property type="entry name" value="HECT DOMAIN UBIQUITIN-PROTEIN LIGASE"/>
    <property type="match status" value="1"/>
</dbReference>
<feature type="active site" description="Glycyl thioester intermediate" evidence="7">
    <location>
        <position position="3215"/>
    </location>
</feature>
<dbReference type="Pfam" id="PF00632">
    <property type="entry name" value="HECT"/>
    <property type="match status" value="1"/>
</dbReference>
<dbReference type="Pfam" id="PF22562">
    <property type="entry name" value="UBA_7"/>
    <property type="match status" value="1"/>
</dbReference>
<evidence type="ECO:0000313" key="12">
    <source>
        <dbReference type="Proteomes" id="UP000092666"/>
    </source>
</evidence>
<feature type="region of interest" description="Disordered" evidence="8">
    <location>
        <begin position="2187"/>
        <end position="2238"/>
    </location>
</feature>
<evidence type="ECO:0000256" key="2">
    <source>
        <dbReference type="ARBA" id="ARBA00004906"/>
    </source>
</evidence>
<dbReference type="FunFam" id="3.30.2410.10:FF:000009">
    <property type="entry name" value="Probable E3 ubiquitin-protein ligase HECTD2"/>
    <property type="match status" value="1"/>
</dbReference>
<dbReference type="CDD" id="cd14297">
    <property type="entry name" value="UBA2_spUBP14_like"/>
    <property type="match status" value="1"/>
</dbReference>
<feature type="region of interest" description="Disordered" evidence="8">
    <location>
        <begin position="1802"/>
        <end position="1960"/>
    </location>
</feature>
<feature type="region of interest" description="Disordered" evidence="8">
    <location>
        <begin position="1994"/>
        <end position="2019"/>
    </location>
</feature>
<feature type="region of interest" description="Disordered" evidence="8">
    <location>
        <begin position="1533"/>
        <end position="1560"/>
    </location>
</feature>
<dbReference type="InterPro" id="IPR009060">
    <property type="entry name" value="UBA-like_sf"/>
</dbReference>
<keyword evidence="5 7" id="KW-0833">Ubl conjugation pathway</keyword>
<reference evidence="11 12" key="1">
    <citation type="submission" date="2013-07" db="EMBL/GenBank/DDBJ databases">
        <title>The Genome Sequence of Cryptococcus heveanensis BCC8398.</title>
        <authorList>
            <consortium name="The Broad Institute Genome Sequencing Platform"/>
            <person name="Cuomo C."/>
            <person name="Litvintseva A."/>
            <person name="Chen Y."/>
            <person name="Heitman J."/>
            <person name="Sun S."/>
            <person name="Springer D."/>
            <person name="Dromer F."/>
            <person name="Young S.K."/>
            <person name="Zeng Q."/>
            <person name="Gargeya S."/>
            <person name="Fitzgerald M."/>
            <person name="Abouelleil A."/>
            <person name="Alvarado L."/>
            <person name="Berlin A.M."/>
            <person name="Chapman S.B."/>
            <person name="Dewar J."/>
            <person name="Goldberg J."/>
            <person name="Griggs A."/>
            <person name="Gujja S."/>
            <person name="Hansen M."/>
            <person name="Howarth C."/>
            <person name="Imamovic A."/>
            <person name="Larimer J."/>
            <person name="McCowan C."/>
            <person name="Murphy C."/>
            <person name="Pearson M."/>
            <person name="Priest M."/>
            <person name="Roberts A."/>
            <person name="Saif S."/>
            <person name="Shea T."/>
            <person name="Sykes S."/>
            <person name="Wortman J."/>
            <person name="Nusbaum C."/>
            <person name="Birren B."/>
        </authorList>
    </citation>
    <scope>NUCLEOTIDE SEQUENCE [LARGE SCALE GENOMIC DNA]</scope>
    <source>
        <strain evidence="11 12">BCC8398</strain>
    </source>
</reference>
<dbReference type="UniPathway" id="UPA00143"/>
<comment type="pathway">
    <text evidence="2">Protein modification; protein ubiquitination.</text>
</comment>
<feature type="compositionally biased region" description="Low complexity" evidence="8">
    <location>
        <begin position="196"/>
        <end position="209"/>
    </location>
</feature>
<comment type="similarity">
    <text evidence="6">Belongs to the UPL family. TOM1/PTR1 subfamily.</text>
</comment>
<dbReference type="Proteomes" id="UP000092666">
    <property type="component" value="Unassembled WGS sequence"/>
</dbReference>
<evidence type="ECO:0000256" key="4">
    <source>
        <dbReference type="ARBA" id="ARBA00022679"/>
    </source>
</evidence>
<feature type="compositionally biased region" description="Basic and acidic residues" evidence="8">
    <location>
        <begin position="2187"/>
        <end position="2214"/>
    </location>
</feature>
<feature type="compositionally biased region" description="Pro residues" evidence="8">
    <location>
        <begin position="1113"/>
        <end position="1123"/>
    </location>
</feature>
<feature type="region of interest" description="Disordered" evidence="8">
    <location>
        <begin position="1095"/>
        <end position="1124"/>
    </location>
</feature>